<comment type="function">
    <text evidence="18">Functions as a component of the nuclear pore complex (NPC).</text>
</comment>
<keyword evidence="6" id="KW-0597">Phosphoprotein</keyword>
<sequence length="1040" mass="119296">MAATSAEGPRSTLYSVSDEEKGETMDIGEGTSRRTMRSLDASRQSSEFYPRDSTLHYIWQYSEGTKEFDPDKMNKVVDTRREIRNKSEFEGNREIPDQNNEENIFKNSKRRSNIQKSLQLLDDAVGSPKPFLVTATPLLRTAGTPTPLLQRTPMTQLRHSTYTPSGMSSIADTDFDTEDLSMLSNDGYGRSTLTASLSRPTPTPGYSMGSISLMNETGLTSSVTPMKPLAGIADDLTTETQLDTTQVTNTSVLTDKDPIVSASSVLFQEFKDDLVKYPHSTHVFDLVAAYEKSCRNQVNQLNSIMRSTAPGKAIFVKKVEILMMLTQESYTWRLIGSLYSDRLQSGSYDDEAMLTDFMRKNWSEKKVISLLYDRESSTRQNQLVIDWLEKNAEDFLESVLHSDKVEYFSESICWENTLHELREGSKRHGSKRPLVTEMDPDAPVRQNRPLADLDVEDEERLLKHLFVFIRAGKLKEAQELCERCGQAWRAATLEGWKLLHDSNIDGVPDNGTLAEVEGNPYRDVWKACAWKMSNENKFGLYERAVYASFSGNLNQLIPACESWEDFLWAYYKVMIDVRVEQELHLNSRSDRQVENLPSAYWDQNLTPEKIFEELKSCSKESVRRQAEHHHHIIQTHIILDDIQGLLKIMNEWLQDENSPSNHMLRFMAHFVLFLRASGLETQEELSCPLLKAYVQNLIDDCQVPLVATYTATLPPELQIDTYAYFLEEIIDRKERQRCLELAESAGLDVQTITKTVVENIRGKDFKIDNDLSPALEAATTEEDRKKIEAVEWLVFDPSQRAEALKQGNAIMRCFIATRKHTAAREVFNKIPAGSIDVIYKQWQMRAGSSALPAEDDNAIREYLCIKAYLDAHDAFNDWFQHFHHGAPKKLSSETYSNFSEKVALEQRQKQYEVDRERWQNSLEIHSKATVERLYNVLLFPDGGWMFDQRMDGESDATRSQQLELLRQLCLPLICFLLHTVHHSTGQYKQCLQLADIIASEQYELYKVFRKDELQRFLTLLRETSLAVLENSMDPLGYQMP</sequence>
<evidence type="ECO:0000256" key="3">
    <source>
        <dbReference type="ARBA" id="ARBA00022448"/>
    </source>
</evidence>
<proteinExistence type="inferred from homology"/>
<evidence type="ECO:0000256" key="14">
    <source>
        <dbReference type="ARBA" id="ARBA00023242"/>
    </source>
</evidence>
<evidence type="ECO:0000256" key="7">
    <source>
        <dbReference type="ARBA" id="ARBA00022816"/>
    </source>
</evidence>
<evidence type="ECO:0000256" key="11">
    <source>
        <dbReference type="ARBA" id="ARBA00023010"/>
    </source>
</evidence>
<evidence type="ECO:0000256" key="16">
    <source>
        <dbReference type="ARBA" id="ARBA00056880"/>
    </source>
</evidence>
<dbReference type="GO" id="GO:0000776">
    <property type="term" value="C:kinetochore"/>
    <property type="evidence" value="ECO:0007669"/>
    <property type="project" value="UniProtKB-KW"/>
</dbReference>
<dbReference type="OrthoDB" id="3098at2759"/>
<organism evidence="20 21">
    <name type="scientific">Actinia tenebrosa</name>
    <name type="common">Australian red waratah sea anemone</name>
    <dbReference type="NCBI Taxonomy" id="6105"/>
    <lineage>
        <taxon>Eukaryota</taxon>
        <taxon>Metazoa</taxon>
        <taxon>Cnidaria</taxon>
        <taxon>Anthozoa</taxon>
        <taxon>Hexacorallia</taxon>
        <taxon>Actiniaria</taxon>
        <taxon>Actiniidae</taxon>
        <taxon>Actinia</taxon>
    </lineage>
</organism>
<keyword evidence="12 18" id="KW-0906">Nuclear pore complex</keyword>
<dbReference type="GO" id="GO:0031965">
    <property type="term" value="C:nuclear membrane"/>
    <property type="evidence" value="ECO:0007669"/>
    <property type="project" value="UniProtKB-SubCell"/>
</dbReference>
<evidence type="ECO:0000256" key="2">
    <source>
        <dbReference type="ARBA" id="ARBA00009510"/>
    </source>
</evidence>
<evidence type="ECO:0000256" key="4">
    <source>
        <dbReference type="ARBA" id="ARBA00022454"/>
    </source>
</evidence>
<dbReference type="Pfam" id="PF04121">
    <property type="entry name" value="Nup84_Nup100"/>
    <property type="match status" value="1"/>
</dbReference>
<evidence type="ECO:0000256" key="9">
    <source>
        <dbReference type="ARBA" id="ARBA00022927"/>
    </source>
</evidence>
<evidence type="ECO:0000256" key="19">
    <source>
        <dbReference type="SAM" id="MobiDB-lite"/>
    </source>
</evidence>
<evidence type="ECO:0000256" key="18">
    <source>
        <dbReference type="RuleBase" id="RU365072"/>
    </source>
</evidence>
<evidence type="ECO:0000256" key="15">
    <source>
        <dbReference type="ARBA" id="ARBA00023328"/>
    </source>
</evidence>
<keyword evidence="7" id="KW-0509">mRNA transport</keyword>
<evidence type="ECO:0000256" key="12">
    <source>
        <dbReference type="ARBA" id="ARBA00023132"/>
    </source>
</evidence>
<keyword evidence="4" id="KW-0158">Chromosome</keyword>
<dbReference type="PANTHER" id="PTHR13003">
    <property type="entry name" value="NUP107-RELATED"/>
    <property type="match status" value="1"/>
</dbReference>
<feature type="region of interest" description="Disordered" evidence="19">
    <location>
        <begin position="1"/>
        <end position="45"/>
    </location>
</feature>
<dbReference type="Gene3D" id="1.20.190.50">
    <property type="match status" value="1"/>
</dbReference>
<keyword evidence="14 18" id="KW-0539">Nucleus</keyword>
<dbReference type="GO" id="GO:0000973">
    <property type="term" value="P:post-transcriptional tethering of RNA polymerase II gene DNA at nuclear periphery"/>
    <property type="evidence" value="ECO:0007669"/>
    <property type="project" value="TreeGrafter"/>
</dbReference>
<comment type="similarity">
    <text evidence="2 18">Belongs to the nucleoporin Nup84/Nup107 family.</text>
</comment>
<dbReference type="InterPro" id="IPR007252">
    <property type="entry name" value="Nup84/Nup107"/>
</dbReference>
<comment type="subunit">
    <text evidence="17">Part of the nuclear pore complex (NPC). Forms part of the Nup160 subcomplex in the nuclear pore which is composed of NUP160, NUP133, NUP107 and Nup96; this complex plays a role in RNA export and in tethering Nup98 and NUP153 to the nucleus. Does not interact with TPR. Interacts with ZNF106.</text>
</comment>
<keyword evidence="20" id="KW-1185">Reference proteome</keyword>
<dbReference type="GeneID" id="116307386"/>
<evidence type="ECO:0000256" key="10">
    <source>
        <dbReference type="ARBA" id="ARBA00022990"/>
    </source>
</evidence>
<dbReference type="Proteomes" id="UP000515163">
    <property type="component" value="Unplaced"/>
</dbReference>
<gene>
    <name evidence="21" type="primary">LOC116307386</name>
</gene>
<feature type="region of interest" description="Disordered" evidence="19">
    <location>
        <begin position="425"/>
        <end position="446"/>
    </location>
</feature>
<evidence type="ECO:0000256" key="17">
    <source>
        <dbReference type="ARBA" id="ARBA00063956"/>
    </source>
</evidence>
<dbReference type="GO" id="GO:0017056">
    <property type="term" value="F:structural constituent of nuclear pore"/>
    <property type="evidence" value="ECO:0007669"/>
    <property type="project" value="UniProtKB-UniRule"/>
</dbReference>
<dbReference type="RefSeq" id="XP_031573493.1">
    <property type="nucleotide sequence ID" value="XM_031717633.1"/>
</dbReference>
<keyword evidence="8" id="KW-0995">Kinetochore</keyword>
<evidence type="ECO:0000313" key="20">
    <source>
        <dbReference type="Proteomes" id="UP000515163"/>
    </source>
</evidence>
<evidence type="ECO:0000256" key="1">
    <source>
        <dbReference type="ARBA" id="ARBA00004629"/>
    </source>
</evidence>
<dbReference type="AlphaFoldDB" id="A0A6P8J6G8"/>
<dbReference type="FunFam" id="1.10.3450.20:FF:000001">
    <property type="entry name" value="Nuclear pore complex protein"/>
    <property type="match status" value="1"/>
</dbReference>
<evidence type="ECO:0000256" key="8">
    <source>
        <dbReference type="ARBA" id="ARBA00022838"/>
    </source>
</evidence>
<dbReference type="GO" id="GO:0006406">
    <property type="term" value="P:mRNA export from nucleus"/>
    <property type="evidence" value="ECO:0007669"/>
    <property type="project" value="TreeGrafter"/>
</dbReference>
<accession>A0A6P8J6G8</accession>
<evidence type="ECO:0000256" key="6">
    <source>
        <dbReference type="ARBA" id="ARBA00022553"/>
    </source>
</evidence>
<protein>
    <recommendedName>
        <fullName evidence="18">Nuclear pore complex protein</fullName>
    </recommendedName>
</protein>
<comment type="subcellular location">
    <subcellularLocation>
        <location evidence="1">Chromosome</location>
        <location evidence="1">Centromere</location>
        <location evidence="1">Kinetochore</location>
    </subcellularLocation>
    <subcellularLocation>
        <location evidence="18">Nucleus</location>
        <location evidence="18">Nuclear pore complex</location>
    </subcellularLocation>
    <subcellularLocation>
        <location evidence="18">Nucleus membrane</location>
    </subcellularLocation>
</comment>
<dbReference type="KEGG" id="aten:116307386"/>
<evidence type="ECO:0000256" key="13">
    <source>
        <dbReference type="ARBA" id="ARBA00023136"/>
    </source>
</evidence>
<dbReference type="InParanoid" id="A0A6P8J6G8"/>
<dbReference type="GO" id="GO:0006606">
    <property type="term" value="P:protein import into nucleus"/>
    <property type="evidence" value="ECO:0007669"/>
    <property type="project" value="TreeGrafter"/>
</dbReference>
<reference evidence="21" key="1">
    <citation type="submission" date="2025-08" db="UniProtKB">
        <authorList>
            <consortium name="RefSeq"/>
        </authorList>
    </citation>
    <scope>IDENTIFICATION</scope>
    <source>
        <tissue evidence="21">Tentacle</tissue>
    </source>
</reference>
<name>A0A6P8J6G8_ACTTE</name>
<dbReference type="GO" id="GO:0031080">
    <property type="term" value="C:nuclear pore outer ring"/>
    <property type="evidence" value="ECO:0007669"/>
    <property type="project" value="TreeGrafter"/>
</dbReference>
<dbReference type="Gene3D" id="1.10.3450.20">
    <property type="match status" value="1"/>
</dbReference>
<keyword evidence="10" id="KW-0007">Acetylation</keyword>
<keyword evidence="3 18" id="KW-0813">Transport</keyword>
<evidence type="ECO:0000256" key="5">
    <source>
        <dbReference type="ARBA" id="ARBA00022481"/>
    </source>
</evidence>
<comment type="function">
    <text evidence="16">Plays a role in the nuclear pore complex (NPC) assembly and/or maintenance. Required for the assembly of peripheral proteins into the NPC. May anchor NUP62 to the NPC. Involved in nephrogenesis.</text>
</comment>
<keyword evidence="11 18" id="KW-0811">Translocation</keyword>
<keyword evidence="5" id="KW-0488">Methylation</keyword>
<dbReference type="FunFam" id="1.20.190.50:FF:000001">
    <property type="entry name" value="Nuclear pore complex protein"/>
    <property type="match status" value="1"/>
</dbReference>
<keyword evidence="9" id="KW-0653">Protein transport</keyword>
<dbReference type="PANTHER" id="PTHR13003:SF2">
    <property type="entry name" value="NUCLEAR PORE COMPLEX PROTEIN NUP107"/>
    <property type="match status" value="1"/>
</dbReference>
<keyword evidence="15" id="KW-0137">Centromere</keyword>
<dbReference type="FunCoup" id="A0A6P8J6G8">
    <property type="interactions" value="2643"/>
</dbReference>
<keyword evidence="13 18" id="KW-0472">Membrane</keyword>
<evidence type="ECO:0000313" key="21">
    <source>
        <dbReference type="RefSeq" id="XP_031573493.1"/>
    </source>
</evidence>